<dbReference type="AlphaFoldDB" id="A0A7C9N411"/>
<dbReference type="Gene3D" id="3.40.630.30">
    <property type="match status" value="1"/>
</dbReference>
<keyword evidence="3" id="KW-1185">Reference proteome</keyword>
<comment type="caution">
    <text evidence="2">The sequence shown here is derived from an EMBL/GenBank/DDBJ whole genome shotgun (WGS) entry which is preliminary data.</text>
</comment>
<feature type="domain" description="N-acetyltransferase" evidence="1">
    <location>
        <begin position="6"/>
        <end position="173"/>
    </location>
</feature>
<dbReference type="SUPFAM" id="SSF55729">
    <property type="entry name" value="Acyl-CoA N-acyltransferases (Nat)"/>
    <property type="match status" value="1"/>
</dbReference>
<evidence type="ECO:0000313" key="2">
    <source>
        <dbReference type="EMBL" id="NAS25910.1"/>
    </source>
</evidence>
<accession>A0A7C9N411</accession>
<evidence type="ECO:0000259" key="1">
    <source>
        <dbReference type="PROSITE" id="PS51186"/>
    </source>
</evidence>
<dbReference type="InterPro" id="IPR000182">
    <property type="entry name" value="GNAT_dom"/>
</dbReference>
<reference evidence="2 3" key="1">
    <citation type="submission" date="2020-01" db="EMBL/GenBank/DDBJ databases">
        <title>Herbidospora sp. NEAU-GS84 nov., a novel actinomycete isolated from soil.</title>
        <authorList>
            <person name="Han L."/>
        </authorList>
    </citation>
    <scope>NUCLEOTIDE SEQUENCE [LARGE SCALE GENOMIC DNA]</scope>
    <source>
        <strain evidence="2 3">NEAU-GS84</strain>
    </source>
</reference>
<dbReference type="CDD" id="cd04301">
    <property type="entry name" value="NAT_SF"/>
    <property type="match status" value="1"/>
</dbReference>
<name>A0A7C9N411_9ACTN</name>
<dbReference type="InterPro" id="IPR016181">
    <property type="entry name" value="Acyl_CoA_acyltransferase"/>
</dbReference>
<dbReference type="Proteomes" id="UP000479526">
    <property type="component" value="Unassembled WGS sequence"/>
</dbReference>
<proteinExistence type="predicted"/>
<organism evidence="2 3">
    <name type="scientific">Herbidospora solisilvae</name>
    <dbReference type="NCBI Taxonomy" id="2696284"/>
    <lineage>
        <taxon>Bacteria</taxon>
        <taxon>Bacillati</taxon>
        <taxon>Actinomycetota</taxon>
        <taxon>Actinomycetes</taxon>
        <taxon>Streptosporangiales</taxon>
        <taxon>Streptosporangiaceae</taxon>
        <taxon>Herbidospora</taxon>
    </lineage>
</organism>
<dbReference type="RefSeq" id="WP_161482935.1">
    <property type="nucleotide sequence ID" value="NZ_WXEW01000009.1"/>
</dbReference>
<sequence>MPRSSPKLRPATADDVAALLTLMDSVHAWLLSRGRPGQWGAVPFSRIPGFSDRVADWARQNVVTLAERDGRCVGMLAAAPLIPPRIPAGAVPGGSLFIYTVMTDRGPEGHGVGAALLKEAERLARAHGAPALALDHWAGSPELDRLYDDHGYVRVAEYTDERVGNVVRVKSLPVGRV</sequence>
<dbReference type="EMBL" id="WXEW01000009">
    <property type="protein sequence ID" value="NAS25910.1"/>
    <property type="molecule type" value="Genomic_DNA"/>
</dbReference>
<protein>
    <submittedName>
        <fullName evidence="2">GNAT family N-acetyltransferase</fullName>
    </submittedName>
</protein>
<dbReference type="PROSITE" id="PS51186">
    <property type="entry name" value="GNAT"/>
    <property type="match status" value="1"/>
</dbReference>
<dbReference type="Pfam" id="PF00583">
    <property type="entry name" value="Acetyltransf_1"/>
    <property type="match status" value="1"/>
</dbReference>
<gene>
    <name evidence="2" type="ORF">GT755_30060</name>
</gene>
<dbReference type="GO" id="GO:0016747">
    <property type="term" value="F:acyltransferase activity, transferring groups other than amino-acyl groups"/>
    <property type="evidence" value="ECO:0007669"/>
    <property type="project" value="InterPro"/>
</dbReference>
<keyword evidence="2" id="KW-0808">Transferase</keyword>
<evidence type="ECO:0000313" key="3">
    <source>
        <dbReference type="Proteomes" id="UP000479526"/>
    </source>
</evidence>